<keyword evidence="3 5" id="KW-0520">NAD</keyword>
<dbReference type="GO" id="GO:0003950">
    <property type="term" value="F:NAD+ poly-ADP-ribosyltransferase activity"/>
    <property type="evidence" value="ECO:0007669"/>
    <property type="project" value="InterPro"/>
</dbReference>
<name>A0AA96RTH3_9ENTR</name>
<evidence type="ECO:0000256" key="2">
    <source>
        <dbReference type="ARBA" id="ARBA00022679"/>
    </source>
</evidence>
<accession>A0AA96RTH3</accession>
<dbReference type="InterPro" id="IPR042080">
    <property type="entry name" value="RNA_2'-PTrans_N"/>
</dbReference>
<keyword evidence="8" id="KW-1185">Reference proteome</keyword>
<dbReference type="InterPro" id="IPR022928">
    <property type="entry name" value="RNA_2'-PTrans_KptA"/>
</dbReference>
<dbReference type="Proteomes" id="UP001577381">
    <property type="component" value="Unassembled WGS sequence"/>
</dbReference>
<comment type="similarity">
    <text evidence="1 5">Belongs to the KptA/TPT1 family.</text>
</comment>
<evidence type="ECO:0000313" key="7">
    <source>
        <dbReference type="EMBL" id="WNS38061.1"/>
    </source>
</evidence>
<dbReference type="EC" id="2.7.1.-" evidence="5"/>
<evidence type="ECO:0000256" key="4">
    <source>
        <dbReference type="ARBA" id="ARBA00025212"/>
    </source>
</evidence>
<dbReference type="PANTHER" id="PTHR12684:SF2">
    <property type="entry name" value="TRNA 2'-PHOSPHOTRANSFERASE 1"/>
    <property type="match status" value="1"/>
</dbReference>
<protein>
    <recommendedName>
        <fullName evidence="5">Probable RNA 2'-phosphotransferase</fullName>
        <ecNumber evidence="5">2.7.1.-</ecNumber>
    </recommendedName>
</protein>
<evidence type="ECO:0000256" key="3">
    <source>
        <dbReference type="ARBA" id="ARBA00023027"/>
    </source>
</evidence>
<dbReference type="AlphaFoldDB" id="A0AA96RTH3"/>
<reference evidence="7" key="1">
    <citation type="submission" date="2023-09" db="EMBL/GenBank/DDBJ databases">
        <title>Coexistence of blaNDM-1 and blaKPC-2 in Enterobacter chuandaensis.</title>
        <authorList>
            <person name="Chen R."/>
        </authorList>
    </citation>
    <scope>NUCLEOTIDE SEQUENCE</scope>
    <source>
        <strain evidence="7">FAHZZU5885</strain>
    </source>
</reference>
<dbReference type="InterPro" id="IPR002745">
    <property type="entry name" value="Ptrans_KptA/Tpt1"/>
</dbReference>
<dbReference type="Gene3D" id="1.10.10.970">
    <property type="entry name" value="RNA 2'-phosphotransferase, Tpt1/KptA family, N-terminal domain"/>
    <property type="match status" value="1"/>
</dbReference>
<dbReference type="HAMAP" id="MF_00299">
    <property type="entry name" value="KptA"/>
    <property type="match status" value="1"/>
</dbReference>
<dbReference type="PANTHER" id="PTHR12684">
    <property type="entry name" value="PUTATIVE PHOSPHOTRANSFERASE"/>
    <property type="match status" value="1"/>
</dbReference>
<reference evidence="6 8" key="2">
    <citation type="submission" date="2024-09" db="EMBL/GenBank/DDBJ databases">
        <title>Molecular characterization of Carbapenemase-producing Enterobacter cloacae Complex from Infections in Argentina.</title>
        <authorList>
            <person name="De Mendieta J.M."/>
            <person name="Gomez S."/>
        </authorList>
    </citation>
    <scope>NUCLEOTIDE SEQUENCE [LARGE SCALE GENOMIC DNA]</scope>
    <source>
        <strain evidence="6 8">M23267</strain>
    </source>
</reference>
<dbReference type="EMBL" id="CP135253">
    <property type="protein sequence ID" value="WNS38061.1"/>
    <property type="molecule type" value="Genomic_DNA"/>
</dbReference>
<dbReference type="Pfam" id="PF01885">
    <property type="entry name" value="PTS_2-RNA"/>
    <property type="match status" value="1"/>
</dbReference>
<evidence type="ECO:0000313" key="8">
    <source>
        <dbReference type="Proteomes" id="UP001577381"/>
    </source>
</evidence>
<organism evidence="7">
    <name type="scientific">Enterobacter chuandaensis</name>
    <dbReference type="NCBI Taxonomy" id="2497875"/>
    <lineage>
        <taxon>Bacteria</taxon>
        <taxon>Pseudomonadati</taxon>
        <taxon>Pseudomonadota</taxon>
        <taxon>Gammaproteobacteria</taxon>
        <taxon>Enterobacterales</taxon>
        <taxon>Enterobacteriaceae</taxon>
        <taxon>Enterobacter</taxon>
        <taxon>Enterobacter cloacae complex</taxon>
    </lineage>
</organism>
<sequence>MKDKNKETSQYLSFILRHSPESIGLHLDSEGWAVIDDFLQLAAQNGRFIEKPELIDVVDTSDKKRFSISPDGLKIRALQGHSTKSVNMTFSQKIPPEHLYHGTAIKFLESIQQKGLVPGSRHYVHLSENESSAVKVGSRHGKPIVLKIKALKMYEQGYKFYLSENSVWLVDLVPAKFIE</sequence>
<evidence type="ECO:0000256" key="1">
    <source>
        <dbReference type="ARBA" id="ARBA00009836"/>
    </source>
</evidence>
<dbReference type="RefSeq" id="WP_265195274.1">
    <property type="nucleotide sequence ID" value="NZ_CP135253.1"/>
</dbReference>
<dbReference type="GO" id="GO:0006388">
    <property type="term" value="P:tRNA splicing, via endonucleolytic cleavage and ligation"/>
    <property type="evidence" value="ECO:0007669"/>
    <property type="project" value="UniProtKB-UniRule"/>
</dbReference>
<dbReference type="InterPro" id="IPR042081">
    <property type="entry name" value="RNA_2'-PTrans_C"/>
</dbReference>
<keyword evidence="2 5" id="KW-0808">Transferase</keyword>
<gene>
    <name evidence="5" type="primary">kptA</name>
    <name evidence="6" type="ORF">ACE3KR_18085</name>
    <name evidence="7" type="ORF">RQP59_00325</name>
</gene>
<comment type="function">
    <text evidence="4 5">Removes the 2'-phosphate from RNA via an intermediate in which the phosphate is ADP-ribosylated by NAD followed by a presumed transesterification to release the RNA and generate ADP-ribose 1''-2''-cyclic phosphate (APPR&gt;P). May function as an ADP-ribosylase.</text>
</comment>
<evidence type="ECO:0000256" key="5">
    <source>
        <dbReference type="HAMAP-Rule" id="MF_00299"/>
    </source>
</evidence>
<dbReference type="GO" id="GO:0000215">
    <property type="term" value="F:tRNA 2'-phosphotransferase activity"/>
    <property type="evidence" value="ECO:0007669"/>
    <property type="project" value="TreeGrafter"/>
</dbReference>
<dbReference type="KEGG" id="echu:RQP59_00325"/>
<dbReference type="SUPFAM" id="SSF56399">
    <property type="entry name" value="ADP-ribosylation"/>
    <property type="match status" value="1"/>
</dbReference>
<evidence type="ECO:0000313" key="6">
    <source>
        <dbReference type="EMBL" id="MFB4720788.1"/>
    </source>
</evidence>
<dbReference type="EMBL" id="JBHGSI010000005">
    <property type="protein sequence ID" value="MFB4720788.1"/>
    <property type="molecule type" value="Genomic_DNA"/>
</dbReference>
<dbReference type="Gene3D" id="3.20.170.30">
    <property type="match status" value="1"/>
</dbReference>
<proteinExistence type="inferred from homology"/>